<protein>
    <submittedName>
        <fullName evidence="2">Uncharacterized protein</fullName>
    </submittedName>
</protein>
<dbReference type="Gramene" id="ERN01745">
    <property type="protein sequence ID" value="ERN01745"/>
    <property type="gene ID" value="AMTR_s00097p00120580"/>
</dbReference>
<feature type="compositionally biased region" description="Basic and acidic residues" evidence="1">
    <location>
        <begin position="333"/>
        <end position="361"/>
    </location>
</feature>
<organism evidence="2 3">
    <name type="scientific">Amborella trichopoda</name>
    <dbReference type="NCBI Taxonomy" id="13333"/>
    <lineage>
        <taxon>Eukaryota</taxon>
        <taxon>Viridiplantae</taxon>
        <taxon>Streptophyta</taxon>
        <taxon>Embryophyta</taxon>
        <taxon>Tracheophyta</taxon>
        <taxon>Spermatophyta</taxon>
        <taxon>Magnoliopsida</taxon>
        <taxon>Amborellales</taxon>
        <taxon>Amborellaceae</taxon>
        <taxon>Amborella</taxon>
    </lineage>
</organism>
<feature type="region of interest" description="Disordered" evidence="1">
    <location>
        <begin position="285"/>
        <end position="363"/>
    </location>
</feature>
<evidence type="ECO:0000313" key="2">
    <source>
        <dbReference type="EMBL" id="ERN01745.1"/>
    </source>
</evidence>
<gene>
    <name evidence="2" type="ORF">AMTR_s00097p00120580</name>
</gene>
<feature type="compositionally biased region" description="Basic and acidic residues" evidence="1">
    <location>
        <begin position="126"/>
        <end position="135"/>
    </location>
</feature>
<evidence type="ECO:0000256" key="1">
    <source>
        <dbReference type="SAM" id="MobiDB-lite"/>
    </source>
</evidence>
<reference evidence="3" key="1">
    <citation type="journal article" date="2013" name="Science">
        <title>The Amborella genome and the evolution of flowering plants.</title>
        <authorList>
            <consortium name="Amborella Genome Project"/>
        </authorList>
    </citation>
    <scope>NUCLEOTIDE SEQUENCE [LARGE SCALE GENOMIC DNA]</scope>
</reference>
<feature type="compositionally biased region" description="Basic and acidic residues" evidence="1">
    <location>
        <begin position="313"/>
        <end position="324"/>
    </location>
</feature>
<name>W1P467_AMBTC</name>
<feature type="region of interest" description="Disordered" evidence="1">
    <location>
        <begin position="410"/>
        <end position="431"/>
    </location>
</feature>
<evidence type="ECO:0000313" key="3">
    <source>
        <dbReference type="Proteomes" id="UP000017836"/>
    </source>
</evidence>
<keyword evidence="3" id="KW-1185">Reference proteome</keyword>
<dbReference type="AlphaFoldDB" id="W1P467"/>
<proteinExistence type="predicted"/>
<dbReference type="Proteomes" id="UP000017836">
    <property type="component" value="Unassembled WGS sequence"/>
</dbReference>
<accession>W1P467</accession>
<dbReference type="EMBL" id="KI394743">
    <property type="protein sequence ID" value="ERN01745.1"/>
    <property type="molecule type" value="Genomic_DNA"/>
</dbReference>
<dbReference type="HOGENOM" id="CLU_636717_0_0_1"/>
<sequence length="431" mass="47726">MKFERENEWDAQQAQQLANVNKEENVDARAQQVEENGNLYVCMISSAALQDETCSKDRESVEDVTCLDGKESTLQGVSAEPKLPVMANEMNVVEDSSHKEFEGINLALSVDLEDKAVELFPNQSKSDGETVHDDTSSCGGGSTSKSFGEKNDNPSEEATCDIDGGQLPPSKMIVKDATTRLISSDVRGTNPEDIATMEEGSHTKKPEKTSIMGLVHEQYVSDPLTEPKTGERSQASLSYPSSTNWNMFLEGRTDPMCIAIEEKGEQLKEHGNEGIEGPEYEIAEQGQIPPSKPPVSNLTAPVEGTDPVQVATERSDEYSEEPKSKRISGGICEDSKPPVEEHEKLENKGQLEENRDREGEVKMQGGDYYAAAVLTEKEKLREMVEKRQLEVISELNGRVQDLEFKLKKKKKKMKQLKVRTPRARASPCKPS</sequence>
<feature type="region of interest" description="Disordered" evidence="1">
    <location>
        <begin position="121"/>
        <end position="169"/>
    </location>
</feature>
<feature type="compositionally biased region" description="Basic residues" evidence="1">
    <location>
        <begin position="410"/>
        <end position="422"/>
    </location>
</feature>